<evidence type="ECO:0000313" key="2">
    <source>
        <dbReference type="EMBL" id="ODV96327.1"/>
    </source>
</evidence>
<dbReference type="NCBIfam" id="TIGR01489">
    <property type="entry name" value="DKMTPPase-SF"/>
    <property type="match status" value="1"/>
</dbReference>
<proteinExistence type="predicted"/>
<dbReference type="InterPro" id="IPR036412">
    <property type="entry name" value="HAD-like_sf"/>
</dbReference>
<organism evidence="2 3">
    <name type="scientific">Pachysolen tannophilus NRRL Y-2460</name>
    <dbReference type="NCBI Taxonomy" id="669874"/>
    <lineage>
        <taxon>Eukaryota</taxon>
        <taxon>Fungi</taxon>
        <taxon>Dikarya</taxon>
        <taxon>Ascomycota</taxon>
        <taxon>Saccharomycotina</taxon>
        <taxon>Pichiomycetes</taxon>
        <taxon>Pachysolenaceae</taxon>
        <taxon>Pachysolen</taxon>
    </lineage>
</organism>
<dbReference type="PANTHER" id="PTHR28181">
    <property type="entry name" value="UPF0655 PROTEIN YCR015C"/>
    <property type="match status" value="1"/>
</dbReference>
<sequence length="256" mass="28975">MTTGIDIYDRPMTLSEKVKAKAILFSDFDGTITLQDSNDHMTHELGFGKAKRLEVNNKILAGDINFREGFREMLDSIHAPFDECVQFLLDTIELDSGFIETHRWCTENNIPVVVVSSGMKPIILALLKKLVGEKECQNIEIIANDVKINDDGTWDIVYRHEDSGFGHDKSRSLKPYSSLPKGERPILFYCGDGVSDLSAARETDLLFAKRGKDLIKFCERENIKYTQFDSFKDILNGVKAIVSGEKNIKDFVENKN</sequence>
<accession>A0A1E4TX56</accession>
<evidence type="ECO:0000256" key="1">
    <source>
        <dbReference type="ARBA" id="ARBA00022801"/>
    </source>
</evidence>
<keyword evidence="3" id="KW-1185">Reference proteome</keyword>
<dbReference type="GO" id="GO:0000121">
    <property type="term" value="F:sn-glycerol 1-phosphatase activity"/>
    <property type="evidence" value="ECO:0007669"/>
    <property type="project" value="EnsemblFungi"/>
</dbReference>
<dbReference type="GO" id="GO:0050286">
    <property type="term" value="F:sorbitol-6-phosphatase activity"/>
    <property type="evidence" value="ECO:0007669"/>
    <property type="project" value="EnsemblFungi"/>
</dbReference>
<dbReference type="STRING" id="669874.A0A1E4TX56"/>
<gene>
    <name evidence="2" type="ORF">PACTADRAFT_49690</name>
</gene>
<dbReference type="GO" id="GO:0110130">
    <property type="term" value="F:ribitol-5-phosphatase activity"/>
    <property type="evidence" value="ECO:0007669"/>
    <property type="project" value="EnsemblFungi"/>
</dbReference>
<dbReference type="PANTHER" id="PTHR28181:SF2">
    <property type="entry name" value="PHOSPHORIC MONOESTER HYDROLASE"/>
    <property type="match status" value="1"/>
</dbReference>
<dbReference type="Gene3D" id="3.40.50.1000">
    <property type="entry name" value="HAD superfamily/HAD-like"/>
    <property type="match status" value="1"/>
</dbReference>
<dbReference type="Gene3D" id="3.90.1470.20">
    <property type="match status" value="1"/>
</dbReference>
<dbReference type="InterPro" id="IPR050849">
    <property type="entry name" value="HAD-like_hydrolase_phosphatase"/>
</dbReference>
<protein>
    <recommendedName>
        <fullName evidence="4">Phosphatase</fullName>
    </recommendedName>
</protein>
<dbReference type="Proteomes" id="UP000094236">
    <property type="component" value="Unassembled WGS sequence"/>
</dbReference>
<evidence type="ECO:0000313" key="3">
    <source>
        <dbReference type="Proteomes" id="UP000094236"/>
    </source>
</evidence>
<dbReference type="OrthoDB" id="10014216at2759"/>
<keyword evidence="1" id="KW-0378">Hydrolase</keyword>
<dbReference type="SUPFAM" id="SSF56784">
    <property type="entry name" value="HAD-like"/>
    <property type="match status" value="1"/>
</dbReference>
<reference evidence="3" key="1">
    <citation type="submission" date="2016-05" db="EMBL/GenBank/DDBJ databases">
        <title>Comparative genomics of biotechnologically important yeasts.</title>
        <authorList>
            <consortium name="DOE Joint Genome Institute"/>
            <person name="Riley R."/>
            <person name="Haridas S."/>
            <person name="Wolfe K.H."/>
            <person name="Lopes M.R."/>
            <person name="Hittinger C.T."/>
            <person name="Goker M."/>
            <person name="Salamov A."/>
            <person name="Wisecaver J."/>
            <person name="Long T.M."/>
            <person name="Aerts A.L."/>
            <person name="Barry K."/>
            <person name="Choi C."/>
            <person name="Clum A."/>
            <person name="Coughlan A.Y."/>
            <person name="Deshpande S."/>
            <person name="Douglass A.P."/>
            <person name="Hanson S.J."/>
            <person name="Klenk H.-P."/>
            <person name="Labutti K."/>
            <person name="Lapidus A."/>
            <person name="Lindquist E."/>
            <person name="Lipzen A."/>
            <person name="Meier-Kolthoff J.P."/>
            <person name="Ohm R.A."/>
            <person name="Otillar R.P."/>
            <person name="Pangilinan J."/>
            <person name="Peng Y."/>
            <person name="Rokas A."/>
            <person name="Rosa C.A."/>
            <person name="Scheuner C."/>
            <person name="Sibirny A.A."/>
            <person name="Slot J.C."/>
            <person name="Stielow J.B."/>
            <person name="Sun H."/>
            <person name="Kurtzman C.P."/>
            <person name="Blackwell M."/>
            <person name="Grigoriev I.V."/>
            <person name="Jeffries T.W."/>
        </authorList>
    </citation>
    <scope>NUCLEOTIDE SEQUENCE [LARGE SCALE GENOMIC DNA]</scope>
    <source>
        <strain evidence="3">NRRL Y-2460</strain>
    </source>
</reference>
<dbReference type="AlphaFoldDB" id="A0A1E4TX56"/>
<dbReference type="GO" id="GO:0043136">
    <property type="term" value="F:sn-glycerol 3-phosphatase activity"/>
    <property type="evidence" value="ECO:0007669"/>
    <property type="project" value="EnsemblFungi"/>
</dbReference>
<dbReference type="InterPro" id="IPR006384">
    <property type="entry name" value="HAD_hydro_PyrdxlP_Pase-like"/>
</dbReference>
<name>A0A1E4TX56_PACTA</name>
<dbReference type="GO" id="GO:0052646">
    <property type="term" value="P:alditol phosphate metabolic process"/>
    <property type="evidence" value="ECO:0007669"/>
    <property type="project" value="EnsemblFungi"/>
</dbReference>
<dbReference type="NCBIfam" id="TIGR01488">
    <property type="entry name" value="HAD-SF-IB"/>
    <property type="match status" value="1"/>
</dbReference>
<evidence type="ECO:0008006" key="4">
    <source>
        <dbReference type="Google" id="ProtNLM"/>
    </source>
</evidence>
<dbReference type="EMBL" id="KV454013">
    <property type="protein sequence ID" value="ODV96327.1"/>
    <property type="molecule type" value="Genomic_DNA"/>
</dbReference>
<dbReference type="InterPro" id="IPR023214">
    <property type="entry name" value="HAD_sf"/>
</dbReference>
<dbReference type="Pfam" id="PF12710">
    <property type="entry name" value="HAD"/>
    <property type="match status" value="1"/>
</dbReference>